<dbReference type="STRING" id="81824.A9URD6"/>
<evidence type="ECO:0000313" key="2">
    <source>
        <dbReference type="EMBL" id="EDQ91904.1"/>
    </source>
</evidence>
<name>A9URD6_MONBE</name>
<dbReference type="EMBL" id="CH991544">
    <property type="protein sequence ID" value="EDQ91904.1"/>
    <property type="molecule type" value="Genomic_DNA"/>
</dbReference>
<dbReference type="InterPro" id="IPR038718">
    <property type="entry name" value="SNF2-like_sf"/>
</dbReference>
<dbReference type="OMA" id="HYFIMDE"/>
<gene>
    <name evidence="2" type="ORF">MONBRDRAFT_14626</name>
</gene>
<organism evidence="2 3">
    <name type="scientific">Monosiga brevicollis</name>
    <name type="common">Choanoflagellate</name>
    <dbReference type="NCBI Taxonomy" id="81824"/>
    <lineage>
        <taxon>Eukaryota</taxon>
        <taxon>Choanoflagellata</taxon>
        <taxon>Craspedida</taxon>
        <taxon>Salpingoecidae</taxon>
        <taxon>Monosiga</taxon>
    </lineage>
</organism>
<feature type="domain" description="Helicase ATP-binding" evidence="1">
    <location>
        <begin position="1"/>
        <end position="107"/>
    </location>
</feature>
<reference evidence="2 3" key="1">
    <citation type="journal article" date="2008" name="Nature">
        <title>The genome of the choanoflagellate Monosiga brevicollis and the origin of metazoans.</title>
        <authorList>
            <consortium name="JGI Sequencing"/>
            <person name="King N."/>
            <person name="Westbrook M.J."/>
            <person name="Young S.L."/>
            <person name="Kuo A."/>
            <person name="Abedin M."/>
            <person name="Chapman J."/>
            <person name="Fairclough S."/>
            <person name="Hellsten U."/>
            <person name="Isogai Y."/>
            <person name="Letunic I."/>
            <person name="Marr M."/>
            <person name="Pincus D."/>
            <person name="Putnam N."/>
            <person name="Rokas A."/>
            <person name="Wright K.J."/>
            <person name="Zuzow R."/>
            <person name="Dirks W."/>
            <person name="Good M."/>
            <person name="Goodstein D."/>
            <person name="Lemons D."/>
            <person name="Li W."/>
            <person name="Lyons J.B."/>
            <person name="Morris A."/>
            <person name="Nichols S."/>
            <person name="Richter D.J."/>
            <person name="Salamov A."/>
            <person name="Bork P."/>
            <person name="Lim W.A."/>
            <person name="Manning G."/>
            <person name="Miller W.T."/>
            <person name="McGinnis W."/>
            <person name="Shapiro H."/>
            <person name="Tjian R."/>
            <person name="Grigoriev I.V."/>
            <person name="Rokhsar D."/>
        </authorList>
    </citation>
    <scope>NUCLEOTIDE SEQUENCE [LARGE SCALE GENOMIC DNA]</scope>
    <source>
        <strain evidence="3">MX1 / ATCC 50154</strain>
    </source>
</reference>
<dbReference type="PROSITE" id="PS51192">
    <property type="entry name" value="HELICASE_ATP_BIND_1"/>
    <property type="match status" value="1"/>
</dbReference>
<dbReference type="KEGG" id="mbr:MONBRDRAFT_14626"/>
<dbReference type="GO" id="GO:0005524">
    <property type="term" value="F:ATP binding"/>
    <property type="evidence" value="ECO:0007669"/>
    <property type="project" value="InterPro"/>
</dbReference>
<dbReference type="FunFam" id="3.40.50.10810:FF:000170">
    <property type="entry name" value="Predicted protein"/>
    <property type="match status" value="1"/>
</dbReference>
<dbReference type="RefSeq" id="XP_001743190.1">
    <property type="nucleotide sequence ID" value="XM_001743138.1"/>
</dbReference>
<accession>A9URD6</accession>
<keyword evidence="3" id="KW-1185">Reference proteome</keyword>
<sequence>MHVAFLALLPPGTYEGQRSLIDVIARAGPGNVLITTYSQLRVQQSKLQRHNWHYFIMDEGHRIRNPDAGQTLAAKLVPTPHRFILTGSPIQNNLRELWSLFDFVFPGRLSDLPTFELEINQPIQRGSFSNATSAQVR</sequence>
<dbReference type="PANTHER" id="PTHR45629">
    <property type="entry name" value="SNF2/RAD54 FAMILY MEMBER"/>
    <property type="match status" value="1"/>
</dbReference>
<dbReference type="PANTHER" id="PTHR45629:SF7">
    <property type="entry name" value="DNA EXCISION REPAIR PROTEIN ERCC-6-RELATED"/>
    <property type="match status" value="1"/>
</dbReference>
<dbReference type="Pfam" id="PF00176">
    <property type="entry name" value="SNF2-rel_dom"/>
    <property type="match status" value="1"/>
</dbReference>
<dbReference type="AlphaFoldDB" id="A9URD6"/>
<dbReference type="Proteomes" id="UP000001357">
    <property type="component" value="Unassembled WGS sequence"/>
</dbReference>
<dbReference type="eggNOG" id="KOG0387">
    <property type="taxonomic scope" value="Eukaryota"/>
</dbReference>
<dbReference type="Gene3D" id="3.40.50.10810">
    <property type="entry name" value="Tandem AAA-ATPase domain"/>
    <property type="match status" value="1"/>
</dbReference>
<evidence type="ECO:0000259" key="1">
    <source>
        <dbReference type="PROSITE" id="PS51192"/>
    </source>
</evidence>
<proteinExistence type="predicted"/>
<dbReference type="InterPro" id="IPR027417">
    <property type="entry name" value="P-loop_NTPase"/>
</dbReference>
<protein>
    <recommendedName>
        <fullName evidence="1">Helicase ATP-binding domain-containing protein</fullName>
    </recommendedName>
</protein>
<dbReference type="InterPro" id="IPR000330">
    <property type="entry name" value="SNF2_N"/>
</dbReference>
<dbReference type="SUPFAM" id="SSF52540">
    <property type="entry name" value="P-loop containing nucleoside triphosphate hydrolases"/>
    <property type="match status" value="1"/>
</dbReference>
<dbReference type="InParanoid" id="A9URD6"/>
<dbReference type="InterPro" id="IPR050496">
    <property type="entry name" value="SNF2_RAD54_helicase_repair"/>
</dbReference>
<evidence type="ECO:0000313" key="3">
    <source>
        <dbReference type="Proteomes" id="UP000001357"/>
    </source>
</evidence>
<dbReference type="GeneID" id="5888248"/>
<dbReference type="InterPro" id="IPR014001">
    <property type="entry name" value="Helicase_ATP-bd"/>
</dbReference>